<keyword evidence="3" id="KW-1185">Reference proteome</keyword>
<organism evidence="2 3">
    <name type="scientific">Geodia barretti</name>
    <name type="common">Barrett's horny sponge</name>
    <dbReference type="NCBI Taxonomy" id="519541"/>
    <lineage>
        <taxon>Eukaryota</taxon>
        <taxon>Metazoa</taxon>
        <taxon>Porifera</taxon>
        <taxon>Demospongiae</taxon>
        <taxon>Heteroscleromorpha</taxon>
        <taxon>Tetractinellida</taxon>
        <taxon>Astrophorina</taxon>
        <taxon>Geodiidae</taxon>
        <taxon>Geodia</taxon>
    </lineage>
</organism>
<feature type="region of interest" description="Disordered" evidence="1">
    <location>
        <begin position="23"/>
        <end position="65"/>
    </location>
</feature>
<evidence type="ECO:0000313" key="2">
    <source>
        <dbReference type="EMBL" id="CAI8021847.1"/>
    </source>
</evidence>
<dbReference type="Proteomes" id="UP001174909">
    <property type="component" value="Unassembled WGS sequence"/>
</dbReference>
<dbReference type="AlphaFoldDB" id="A0AA35S3F3"/>
<accession>A0AA35S3F3</accession>
<evidence type="ECO:0000256" key="1">
    <source>
        <dbReference type="SAM" id="MobiDB-lite"/>
    </source>
</evidence>
<reference evidence="2" key="1">
    <citation type="submission" date="2023-03" db="EMBL/GenBank/DDBJ databases">
        <authorList>
            <person name="Steffen K."/>
            <person name="Cardenas P."/>
        </authorList>
    </citation>
    <scope>NUCLEOTIDE SEQUENCE</scope>
</reference>
<name>A0AA35S3F3_GEOBA</name>
<evidence type="ECO:0000313" key="3">
    <source>
        <dbReference type="Proteomes" id="UP001174909"/>
    </source>
</evidence>
<sequence>MAAVATTRARLQPTAIRTYEIAAPAMQATCQQSPPRERGRKRPLPPPSTSPDKLESAELRRSNEE</sequence>
<proteinExistence type="predicted"/>
<dbReference type="EMBL" id="CASHTH010001917">
    <property type="protein sequence ID" value="CAI8021847.1"/>
    <property type="molecule type" value="Genomic_DNA"/>
</dbReference>
<protein>
    <submittedName>
        <fullName evidence="2">Uncharacterized protein</fullName>
    </submittedName>
</protein>
<comment type="caution">
    <text evidence="2">The sequence shown here is derived from an EMBL/GenBank/DDBJ whole genome shotgun (WGS) entry which is preliminary data.</text>
</comment>
<feature type="compositionally biased region" description="Basic and acidic residues" evidence="1">
    <location>
        <begin position="52"/>
        <end position="65"/>
    </location>
</feature>
<gene>
    <name evidence="2" type="ORF">GBAR_LOCUS12882</name>
</gene>